<comment type="caution">
    <text evidence="2">The sequence shown here is derived from an EMBL/GenBank/DDBJ whole genome shotgun (WGS) entry which is preliminary data.</text>
</comment>
<gene>
    <name evidence="2" type="ORF">C8D86_10991</name>
</gene>
<dbReference type="Gene3D" id="1.20.1280.50">
    <property type="match status" value="1"/>
</dbReference>
<feature type="domain" description="F-box" evidence="1">
    <location>
        <begin position="18"/>
        <end position="64"/>
    </location>
</feature>
<dbReference type="InterPro" id="IPR036047">
    <property type="entry name" value="F-box-like_dom_sf"/>
</dbReference>
<dbReference type="RefSeq" id="WP_170131791.1">
    <property type="nucleotide sequence ID" value="NZ_LR699114.1"/>
</dbReference>
<accession>A0A370GMT5</accession>
<dbReference type="Proteomes" id="UP000254720">
    <property type="component" value="Unassembled WGS sequence"/>
</dbReference>
<evidence type="ECO:0000313" key="3">
    <source>
        <dbReference type="Proteomes" id="UP000254720"/>
    </source>
</evidence>
<evidence type="ECO:0000313" key="2">
    <source>
        <dbReference type="EMBL" id="RDI44609.1"/>
    </source>
</evidence>
<keyword evidence="3" id="KW-1185">Reference proteome</keyword>
<reference evidence="2 3" key="1">
    <citation type="submission" date="2018-07" db="EMBL/GenBank/DDBJ databases">
        <title>Genomic Encyclopedia of Type Strains, Phase IV (KMG-IV): sequencing the most valuable type-strain genomes for metagenomic binning, comparative biology and taxonomic classification.</title>
        <authorList>
            <person name="Goeker M."/>
        </authorList>
    </citation>
    <scope>NUCLEOTIDE SEQUENCE [LARGE SCALE GENOMIC DNA]</scope>
    <source>
        <strain evidence="2 3">DSM 16500</strain>
    </source>
</reference>
<dbReference type="SMART" id="SM00256">
    <property type="entry name" value="FBOX"/>
    <property type="match status" value="1"/>
</dbReference>
<dbReference type="EMBL" id="QQAX01000009">
    <property type="protein sequence ID" value="RDI44609.1"/>
    <property type="molecule type" value="Genomic_DNA"/>
</dbReference>
<protein>
    <submittedName>
        <fullName evidence="2">F-box associated protein</fullName>
    </submittedName>
</protein>
<dbReference type="InterPro" id="IPR001810">
    <property type="entry name" value="F-box_dom"/>
</dbReference>
<dbReference type="Pfam" id="PF12937">
    <property type="entry name" value="F-box-like"/>
    <property type="match status" value="1"/>
</dbReference>
<name>A0A370GMT5_9COXI</name>
<proteinExistence type="predicted"/>
<sequence>MLSHSSETNIKQVDADIFKNFLPFPIEITFQILSFLKPEELLKLCTVSKSVNILASDNFLWKPFLRPEHEVAEFTLSIKQTLKKDRILGRSEYLLFSFFPKKNKTKISSDDETFDESLALFFPQKNGA</sequence>
<dbReference type="PROSITE" id="PS50181">
    <property type="entry name" value="FBOX"/>
    <property type="match status" value="1"/>
</dbReference>
<dbReference type="SUPFAM" id="SSF81383">
    <property type="entry name" value="F-box domain"/>
    <property type="match status" value="1"/>
</dbReference>
<evidence type="ECO:0000259" key="1">
    <source>
        <dbReference type="PROSITE" id="PS50181"/>
    </source>
</evidence>
<organism evidence="2 3">
    <name type="scientific">Aquicella lusitana</name>
    <dbReference type="NCBI Taxonomy" id="254246"/>
    <lineage>
        <taxon>Bacteria</taxon>
        <taxon>Pseudomonadati</taxon>
        <taxon>Pseudomonadota</taxon>
        <taxon>Gammaproteobacteria</taxon>
        <taxon>Legionellales</taxon>
        <taxon>Coxiellaceae</taxon>
        <taxon>Aquicella</taxon>
    </lineage>
</organism>
<dbReference type="AlphaFoldDB" id="A0A370GMT5"/>